<dbReference type="PANTHER" id="PTHR35830">
    <property type="entry name" value="OS05G0299200 PROTEIN"/>
    <property type="match status" value="1"/>
</dbReference>
<accession>A0ABD2YJR3</accession>
<keyword evidence="3" id="KW-1185">Reference proteome</keyword>
<proteinExistence type="predicted"/>
<evidence type="ECO:0000313" key="2">
    <source>
        <dbReference type="EMBL" id="KAL3506704.1"/>
    </source>
</evidence>
<keyword evidence="1" id="KW-0812">Transmembrane</keyword>
<dbReference type="PANTHER" id="PTHR35830:SF1">
    <property type="entry name" value="OS05G0299200 PROTEIN"/>
    <property type="match status" value="1"/>
</dbReference>
<protein>
    <submittedName>
        <fullName evidence="2">Uncharacterized protein</fullName>
    </submittedName>
</protein>
<dbReference type="AlphaFoldDB" id="A0ABD2YJR3"/>
<dbReference type="EMBL" id="JBJUIK010000013">
    <property type="protein sequence ID" value="KAL3506704.1"/>
    <property type="molecule type" value="Genomic_DNA"/>
</dbReference>
<dbReference type="Proteomes" id="UP001630127">
    <property type="component" value="Unassembled WGS sequence"/>
</dbReference>
<gene>
    <name evidence="2" type="ORF">ACH5RR_032086</name>
</gene>
<evidence type="ECO:0000313" key="3">
    <source>
        <dbReference type="Proteomes" id="UP001630127"/>
    </source>
</evidence>
<sequence length="494" mass="56752">MICNSTLEAQLWQFHSTLYFPSLMNYSLPYTFSFSVHYNNNYVPKRCRFLHHHQLHHFTPSRAISCSLSRRRHHRRRLLKHHPSTDHFSSPPSDQNLQIILNVDRLSTTKPVTYITELVDSSQSKLNQLILAAEEAFEDLRTLVTVDGTTKRVVFSCRRSTVQFLGFVLVSCVVIVAICRVLVKLLIGNSNRFSDNNSGVIYKRDRSLGGKLVAVGKTDTDLNKNRHKNRQRSENDMLMLMFESENEMKKPFWERRKKRSPEKLPQWWPVSGPGLGPGLPVENREEYQMMANRLIRAIMDKRIRGEDISMDDIIQLRRICRISGVRVSIETENARDSFYRASVDFVLKCCERIENQSAFVNIDGEDVRHFIAGLAENIGLQSSRAARMVSAAVAARTRSQFLQAWALQIQGNHSEAVAELLKICLIHRIFPPDESSAEMEMVARGLEKQLNVDQREVLLNMLIRTCGEDTRRSVTEALGLMQPQGDIEQERKLA</sequence>
<comment type="caution">
    <text evidence="2">The sequence shown here is derived from an EMBL/GenBank/DDBJ whole genome shotgun (WGS) entry which is preliminary data.</text>
</comment>
<feature type="transmembrane region" description="Helical" evidence="1">
    <location>
        <begin position="164"/>
        <end position="183"/>
    </location>
</feature>
<keyword evidence="1" id="KW-1133">Transmembrane helix</keyword>
<evidence type="ECO:0000256" key="1">
    <source>
        <dbReference type="SAM" id="Phobius"/>
    </source>
</evidence>
<organism evidence="2 3">
    <name type="scientific">Cinchona calisaya</name>
    <dbReference type="NCBI Taxonomy" id="153742"/>
    <lineage>
        <taxon>Eukaryota</taxon>
        <taxon>Viridiplantae</taxon>
        <taxon>Streptophyta</taxon>
        <taxon>Embryophyta</taxon>
        <taxon>Tracheophyta</taxon>
        <taxon>Spermatophyta</taxon>
        <taxon>Magnoliopsida</taxon>
        <taxon>eudicotyledons</taxon>
        <taxon>Gunneridae</taxon>
        <taxon>Pentapetalae</taxon>
        <taxon>asterids</taxon>
        <taxon>lamiids</taxon>
        <taxon>Gentianales</taxon>
        <taxon>Rubiaceae</taxon>
        <taxon>Cinchonoideae</taxon>
        <taxon>Cinchoneae</taxon>
        <taxon>Cinchona</taxon>
    </lineage>
</organism>
<keyword evidence="1" id="KW-0472">Membrane</keyword>
<name>A0ABD2YJR3_9GENT</name>
<reference evidence="2 3" key="1">
    <citation type="submission" date="2024-11" db="EMBL/GenBank/DDBJ databases">
        <title>A near-complete genome assembly of Cinchona calisaya.</title>
        <authorList>
            <person name="Lian D.C."/>
            <person name="Zhao X.W."/>
            <person name="Wei L."/>
        </authorList>
    </citation>
    <scope>NUCLEOTIDE SEQUENCE [LARGE SCALE GENOMIC DNA]</scope>
    <source>
        <tissue evidence="2">Nenye</tissue>
    </source>
</reference>